<dbReference type="Ensembl" id="ENST00000537373.6">
    <property type="protein sequence ID" value="ENSP00000440280.2"/>
    <property type="gene ID" value="ENSG00000118600.13"/>
</dbReference>
<dbReference type="Bgee" id="ENSG00000118600">
    <property type="expression patterns" value="Expressed in corpus epididymis and 217 other cell types or tissues"/>
</dbReference>
<dbReference type="BioGRID-ORCS" id="10329">
    <property type="hits" value="7 hits in 1149 CRISPR screens"/>
</dbReference>
<dbReference type="AlphaFoldDB" id="G3V1K2"/>
<keyword evidence="3" id="KW-1185">Reference proteome</keyword>
<dbReference type="OrthoDB" id="8560686at2759"/>
<proteinExistence type="predicted"/>
<dbReference type="HGNC" id="HGNC:13530">
    <property type="gene designation" value="RXYLT1"/>
</dbReference>
<evidence type="ECO:0000313" key="3">
    <source>
        <dbReference type="Proteomes" id="UP000005640"/>
    </source>
</evidence>
<dbReference type="Ensembl" id="ENST00000692910.1">
    <property type="protein sequence ID" value="ENSP00000509763.1"/>
    <property type="gene ID" value="ENSG00000118600.13"/>
</dbReference>
<dbReference type="DisGeNET" id="10329"/>
<reference evidence="2 3" key="3">
    <citation type="journal article" date="2006" name="Nature">
        <title>The finished DNA sequence of human chromosome 12.</title>
        <authorList>
            <consortium name="Baylor College of Medicine Human Genome Sequencing Center Sequence Production Team"/>
            <person name="Scherer S.E."/>
            <person name="Muzny D.M."/>
            <person name="Buhay C.J."/>
            <person name="Chen R."/>
            <person name="Cree A."/>
            <person name="Ding Y."/>
            <person name="Dugan-Rocha S."/>
            <person name="Gill R."/>
            <person name="Gunaratne P."/>
            <person name="Harris R.A."/>
            <person name="Hawes A.C."/>
            <person name="Hernandez J."/>
            <person name="Hodgson A.V."/>
            <person name="Hume J."/>
            <person name="Jackson A."/>
            <person name="Khan Z.M."/>
            <person name="Kovar-Smith C."/>
            <person name="Lewis L.R."/>
            <person name="Lozado R.J."/>
            <person name="Metzker M.L."/>
            <person name="Milosavljevic A."/>
            <person name="Miner G.R."/>
            <person name="Montgomery K.T."/>
            <person name="Morgan M.B."/>
            <person name="Nazareth L.V."/>
            <person name="Scott G."/>
            <person name="Sodergren E."/>
            <person name="Song X.Z."/>
            <person name="Steffen D."/>
            <person name="Lovering R.C."/>
            <person name="Wheeler D.A."/>
            <person name="Worley K.C."/>
            <person name="Yuan Y."/>
            <person name="Zhang Z."/>
            <person name="Adams C.Q."/>
            <person name="Ansari-Lari M.A."/>
            <person name="Ayele M."/>
            <person name="Brown M.J."/>
            <person name="Chen G."/>
            <person name="Chen Z."/>
            <person name="Clerc-Blankenburg K.P."/>
            <person name="Davis C."/>
            <person name="Delgado O."/>
            <person name="Dinh H.H."/>
            <person name="Draper H."/>
            <person name="Gonzalez-Garay M.L."/>
            <person name="Havlak P."/>
            <person name="Jackson L.R."/>
            <person name="Jacob L.S."/>
            <person name="Kelly S.H."/>
            <person name="Li L."/>
            <person name="Li Z."/>
            <person name="Liu J."/>
            <person name="Liu W."/>
            <person name="Lu J."/>
            <person name="Maheshwari M."/>
            <person name="Nguyen B.V."/>
            <person name="Okwuonu G.O."/>
            <person name="Pasternak S."/>
            <person name="Perez L.M."/>
            <person name="Plopper F.J."/>
            <person name="Santibanez J."/>
            <person name="Shen H."/>
            <person name="Tabor P.E."/>
            <person name="Verduzco D."/>
            <person name="Waldron L."/>
            <person name="Wang Q."/>
            <person name="Williams G.A."/>
            <person name="Zhang J."/>
            <person name="Zhou J."/>
            <person name="Allen C.C."/>
            <person name="Amin A.G."/>
            <person name="Anyalebechi V."/>
            <person name="Bailey M."/>
            <person name="Barbaria J.A."/>
            <person name="Bimage K.E."/>
            <person name="Bryant N.P."/>
            <person name="Burch P.E."/>
            <person name="Burkett C.E."/>
            <person name="Burrell K.L."/>
            <person name="Calderon E."/>
            <person name="Cardenas V."/>
            <person name="Carter K."/>
            <person name="Casias K."/>
            <person name="Cavazos I."/>
            <person name="Cavazos S.R."/>
            <person name="Ceasar H."/>
            <person name="Chacko J."/>
            <person name="Chan S.N."/>
            <person name="Chavez D."/>
            <person name="Christopoulos C."/>
            <person name="Chu J."/>
            <person name="Cockrell R."/>
            <person name="Cox C.D."/>
            <person name="Dang M."/>
            <person name="Dathorne S.R."/>
            <person name="David R."/>
            <person name="Davis C.M."/>
            <person name="Davy-Carroll L."/>
            <person name="Deshazo D.R."/>
            <person name="Donlin J.E."/>
            <person name="D'Souza L."/>
            <person name="Eaves K.A."/>
            <person name="Egan A."/>
            <person name="Emery-Cohen A.J."/>
            <person name="Escotto M."/>
            <person name="Flagg N."/>
            <person name="Forbes L.D."/>
            <person name="Gabisi A.M."/>
            <person name="Garza M."/>
            <person name="Hamilton C."/>
            <person name="Henderson N."/>
            <person name="Hernandez O."/>
            <person name="Hines S."/>
            <person name="Hogues M.E."/>
            <person name="Huang M."/>
            <person name="Idlebird D.G."/>
            <person name="Johnson R."/>
            <person name="Jolivet A."/>
            <person name="Jones S."/>
            <person name="Kagan R."/>
            <person name="King L.M."/>
            <person name="Leal B."/>
            <person name="Lebow H."/>
            <person name="Lee S."/>
            <person name="LeVan J.M."/>
            <person name="Lewis L.C."/>
            <person name="London P."/>
            <person name="Lorensuhewa L.M."/>
            <person name="Loulseged H."/>
            <person name="Lovett D.A."/>
            <person name="Lucier A."/>
            <person name="Lucier R.L."/>
            <person name="Ma J."/>
            <person name="Madu R.C."/>
            <person name="Mapua P."/>
            <person name="Martindale A.D."/>
            <person name="Martinez E."/>
            <person name="Massey E."/>
            <person name="Mawhiney S."/>
            <person name="Meador M.G."/>
            <person name="Mendez S."/>
            <person name="Mercado C."/>
            <person name="Mercado I.C."/>
            <person name="Merritt C.E."/>
            <person name="Miner Z.L."/>
            <person name="Minja E."/>
            <person name="Mitchell T."/>
            <person name="Mohabbat F."/>
            <person name="Mohabbat K."/>
            <person name="Montgomery B."/>
            <person name="Moore N."/>
            <person name="Morris S."/>
            <person name="Munidasa M."/>
            <person name="Ngo R.N."/>
            <person name="Nguyen N.B."/>
            <person name="Nickerson E."/>
            <person name="Nwaokelemeh O.O."/>
            <person name="Nwokenkwo S."/>
            <person name="Obregon M."/>
            <person name="Oguh M."/>
            <person name="Oragunye N."/>
            <person name="Oviedo R.J."/>
            <person name="Parish B.J."/>
            <person name="Parker D.N."/>
            <person name="Parrish J."/>
            <person name="Parks K.L."/>
            <person name="Paul H.A."/>
            <person name="Payton B.A."/>
            <person name="Perez A."/>
            <person name="Perrin W."/>
            <person name="Pickens A."/>
            <person name="Primus E.L."/>
            <person name="Pu L.L."/>
            <person name="Puazo M."/>
            <person name="Quiles M.M."/>
            <person name="Quiroz J.B."/>
            <person name="Rabata D."/>
            <person name="Reeves K."/>
            <person name="Ruiz S.J."/>
            <person name="Shao H."/>
            <person name="Sisson I."/>
            <person name="Sonaike T."/>
            <person name="Sorelle R.P."/>
            <person name="Sutton A.E."/>
            <person name="Svatek A.F."/>
            <person name="Svetz L.A."/>
            <person name="Tamerisa K.S."/>
            <person name="Taylor T.R."/>
            <person name="Teague B."/>
            <person name="Thomas N."/>
            <person name="Thorn R.D."/>
            <person name="Trejos Z.Y."/>
            <person name="Trevino B.K."/>
            <person name="Ukegbu O.N."/>
            <person name="Urban J.B."/>
            <person name="Vasquez L.I."/>
            <person name="Vera V.A."/>
            <person name="Villasana D.M."/>
            <person name="Wang L."/>
            <person name="Ward-Moore S."/>
            <person name="Warren J.T."/>
            <person name="Wei X."/>
            <person name="White F."/>
            <person name="Williamson A.L."/>
            <person name="Wleczyk R."/>
            <person name="Wooden H.S."/>
            <person name="Wooden S.H."/>
            <person name="Yen J."/>
            <person name="Yoon L."/>
            <person name="Yoon V."/>
            <person name="Zorrilla S.E."/>
            <person name="Nelson D."/>
            <person name="Kucherlapati R."/>
            <person name="Weinstock G."/>
            <person name="Gibbs R.A."/>
            <person name="null."/>
        </authorList>
    </citation>
    <scope>NUCLEOTIDE SEQUENCE [LARGE SCALE GENOMIC DNA]</scope>
</reference>
<dbReference type="UCSC" id="uc001srs.2">
    <property type="organism name" value="human"/>
</dbReference>
<dbReference type="ChiTaRS" id="TMEM5">
    <property type="organism name" value="human"/>
</dbReference>
<dbReference type="SMR" id="G3V1K2"/>
<evidence type="ECO:0000256" key="1">
    <source>
        <dbReference type="SAM" id="MobiDB-lite"/>
    </source>
</evidence>
<dbReference type="OpenTargets" id="ENSG00000118600"/>
<accession>G3V1K2</accession>
<organism evidence="2 3">
    <name type="scientific">Homo sapiens</name>
    <name type="common">Human</name>
    <dbReference type="NCBI Taxonomy" id="9606"/>
    <lineage>
        <taxon>Eukaryota</taxon>
        <taxon>Metazoa</taxon>
        <taxon>Chordata</taxon>
        <taxon>Craniata</taxon>
        <taxon>Vertebrata</taxon>
        <taxon>Euteleostomi</taxon>
        <taxon>Mammalia</taxon>
        <taxon>Eutheria</taxon>
        <taxon>Euarchontoglires</taxon>
        <taxon>Primates</taxon>
        <taxon>Haplorrhini</taxon>
        <taxon>Catarrhini</taxon>
        <taxon>Hominidae</taxon>
        <taxon>Homo</taxon>
    </lineage>
</organism>
<dbReference type="Antibodypedia" id="29125">
    <property type="antibodies" value="148 antibodies from 23 providers"/>
</dbReference>
<dbReference type="Ensembl" id="ENST00000693579.1">
    <property type="protein sequence ID" value="ENSP00000510692.1"/>
    <property type="gene ID" value="ENSG00000118600.13"/>
</dbReference>
<dbReference type="Proteomes" id="UP000005640">
    <property type="component" value="Chromosome 12"/>
</dbReference>
<dbReference type="EMBL" id="AC084357">
    <property type="status" value="NOT_ANNOTATED_CDS"/>
    <property type="molecule type" value="Genomic_DNA"/>
</dbReference>
<dbReference type="HOGENOM" id="CLU_098072_0_0_1"/>
<reference evidence="2" key="4">
    <citation type="submission" date="2025-05" db="UniProtKB">
        <authorList>
            <consortium name="Ensembl"/>
        </authorList>
    </citation>
    <scope>IDENTIFICATION</scope>
</reference>
<dbReference type="ProteomicsDB" id="32358"/>
<reference evidence="2" key="1">
    <citation type="journal article" date="2001" name="Nature">
        <title>Initial sequencing and analysis of the human genome.</title>
        <authorList>
            <consortium name="International Human Genome Sequencing Consortium"/>
            <person name="Lander E.S."/>
            <person name="Linton L.M."/>
            <person name="Birren B."/>
            <person name="Nusbaum C."/>
            <person name="Zody M.C."/>
            <person name="Baldwin J."/>
            <person name="Devon K."/>
            <person name="Dewar K."/>
            <person name="Doyle M."/>
            <person name="FitzHugh W."/>
            <person name="Funke R."/>
            <person name="Gage D."/>
            <person name="Harris K."/>
            <person name="Heaford A."/>
            <person name="Howland J."/>
            <person name="Kann L."/>
            <person name="Lehoczky J."/>
            <person name="LeVine R."/>
            <person name="McEwan P."/>
            <person name="McKernan K."/>
            <person name="Meldrim J."/>
            <person name="Mesirov J.P."/>
            <person name="Miranda C."/>
            <person name="Morris W."/>
            <person name="Naylor J."/>
            <person name="Raymond C."/>
            <person name="Rosetti M."/>
            <person name="Santos R."/>
            <person name="Sheridan A."/>
            <person name="Sougnez C."/>
            <person name="Stange-Thomann N."/>
            <person name="Stojanovic N."/>
            <person name="Subramanian A."/>
            <person name="Wyman D."/>
            <person name="Rogers J."/>
            <person name="Sulston J."/>
            <person name="Ainscough R."/>
            <person name="Beck S."/>
            <person name="Bentley D."/>
            <person name="Burton J."/>
            <person name="Clee C."/>
            <person name="Carter N."/>
            <person name="Coulson A."/>
            <person name="Deadman R."/>
            <person name="Deloukas P."/>
            <person name="Dunham A."/>
            <person name="Dunham I."/>
            <person name="Durbin R."/>
            <person name="French L."/>
            <person name="Grafham D."/>
            <person name="Gregory S."/>
            <person name="Hubbard T."/>
            <person name="Humphray S."/>
            <person name="Hunt A."/>
            <person name="Jones M."/>
            <person name="Lloyd C."/>
            <person name="McMurray A."/>
            <person name="Matthews L."/>
            <person name="Mercer S."/>
            <person name="Milne S."/>
            <person name="Mullikin J.C."/>
            <person name="Mungall A."/>
            <person name="Plumb R."/>
            <person name="Ross M."/>
            <person name="Shownkeen R."/>
            <person name="Sims S."/>
            <person name="Waterston R.H."/>
            <person name="Wilson R.K."/>
            <person name="Hillier L.W."/>
            <person name="McPherson J.D."/>
            <person name="Marra M.A."/>
            <person name="Mardis E.R."/>
            <person name="Fulton L.A."/>
            <person name="Chinwalla A.T."/>
            <person name="Pepin K.H."/>
            <person name="Gish W.R."/>
            <person name="Chissoe S.L."/>
            <person name="Wendl M.C."/>
            <person name="Delehaunty K.D."/>
            <person name="Miner T.L."/>
            <person name="Delehaunty A."/>
            <person name="Kramer J.B."/>
            <person name="Cook L.L."/>
            <person name="Fulton R.S."/>
            <person name="Johnson D.L."/>
            <person name="Minx P.J."/>
            <person name="Clifton S.W."/>
            <person name="Hawkins T."/>
            <person name="Branscomb E."/>
            <person name="Predki P."/>
            <person name="Richardson P."/>
            <person name="Wenning S."/>
            <person name="Slezak T."/>
            <person name="Doggett N."/>
            <person name="Cheng J.F."/>
            <person name="Olsen A."/>
            <person name="Lucas S."/>
            <person name="Elkin C."/>
            <person name="Uberbacher E."/>
            <person name="Frazier M."/>
            <person name="Gibbs R.A."/>
            <person name="Muzny D.M."/>
            <person name="Scherer S.E."/>
            <person name="Bouck J.B."/>
            <person name="Sodergren E.J."/>
            <person name="Worley K.C."/>
            <person name="Rives C.M."/>
            <person name="Gorrell J.H."/>
            <person name="Metzker M.L."/>
            <person name="Naylor S.L."/>
            <person name="Kucherlapati R.S."/>
            <person name="Nelson D.L."/>
            <person name="Weinstock G.M."/>
            <person name="Sakaki Y."/>
            <person name="Fujiyama A."/>
            <person name="Hattori M."/>
            <person name="Yada T."/>
            <person name="Toyoda A."/>
            <person name="Itoh T."/>
            <person name="Kawagoe C."/>
            <person name="Watanabe H."/>
            <person name="Totoki Y."/>
            <person name="Taylor T."/>
            <person name="Weissenbach J."/>
            <person name="Heilig R."/>
            <person name="Saurin W."/>
            <person name="Artiguenave F."/>
            <person name="Brottier P."/>
            <person name="Bruls T."/>
            <person name="Pelletier E."/>
            <person name="Robert C."/>
            <person name="Wincker P."/>
            <person name="Smith D.R."/>
            <person name="Doucette-Stamm L."/>
            <person name="Rubenfield M."/>
            <person name="Weinstock K."/>
            <person name="Lee H.M."/>
            <person name="Dubois J."/>
            <person name="Rosenthal A."/>
            <person name="Platzer M."/>
            <person name="Nyakatura G."/>
            <person name="Taudien S."/>
            <person name="Rump A."/>
            <person name="Yang H."/>
            <person name="Yu J."/>
            <person name="Wang J."/>
            <person name="Huang G."/>
            <person name="Gu J."/>
            <person name="Hood L."/>
            <person name="Rowen L."/>
            <person name="Madan A."/>
            <person name="Qin S."/>
            <person name="Davis R.W."/>
            <person name="Federspiel N.A."/>
            <person name="Abola A.P."/>
            <person name="Proctor M.J."/>
            <person name="Myers R.M."/>
            <person name="Schmutz J."/>
            <person name="Dickson M."/>
            <person name="Grimwood J."/>
            <person name="Cox D.R."/>
            <person name="Olson M.V."/>
            <person name="Kaul R."/>
            <person name="Raymond C."/>
            <person name="Shimizu N."/>
            <person name="Kawasaki K."/>
            <person name="Minoshima S."/>
            <person name="Evans G.A."/>
            <person name="Athanasiou M."/>
            <person name="Schultz R."/>
            <person name="Roe B.A."/>
            <person name="Chen F."/>
            <person name="Pan H."/>
            <person name="Ramser J."/>
            <person name="Lehrach H."/>
            <person name="Reinhardt R."/>
            <person name="McCombie W.R."/>
            <person name="de la Bastide M."/>
            <person name="Dedhia N."/>
            <person name="Blocker H."/>
            <person name="Hornischer K."/>
            <person name="Nordsiek G."/>
            <person name="Agarwala R."/>
            <person name="Aravind L."/>
            <person name="Bailey J.A."/>
            <person name="Bateman A."/>
            <person name="Batzoglou S."/>
            <person name="Birney E."/>
            <person name="Bork P."/>
            <person name="Brown D.G."/>
            <person name="Burge C.B."/>
            <person name="Cerutti L."/>
            <person name="Chen H.C."/>
            <person name="Church D."/>
            <person name="Clamp M."/>
            <person name="Copley R.R."/>
            <person name="Doerks T."/>
            <person name="Eddy S.R."/>
            <person name="Eichler E.E."/>
            <person name="Furey T.S."/>
            <person name="Galagan J."/>
            <person name="Gilbert J.G."/>
            <person name="Harmon C."/>
            <person name="Hayashizaki Y."/>
            <person name="Haussler D."/>
            <person name="Hermjakob H."/>
            <person name="Hokamp K."/>
            <person name="Jang W."/>
            <person name="Johnson L.S."/>
            <person name="Jones T.A."/>
            <person name="Kasif S."/>
            <person name="Kaspryzk A."/>
            <person name="Kennedy S."/>
            <person name="Kent W.J."/>
            <person name="Kitts P."/>
            <person name="Koonin E.V."/>
            <person name="Korf I."/>
            <person name="Kulp D."/>
            <person name="Lancet D."/>
            <person name="Lowe T.M."/>
            <person name="McLysaght A."/>
            <person name="Mikkelsen T."/>
            <person name="Moran J.V."/>
            <person name="Mulder N."/>
            <person name="Pollara V.J."/>
            <person name="Ponting C.P."/>
            <person name="Schuler G."/>
            <person name="Schultz J."/>
            <person name="Slater G."/>
            <person name="Smit A.F."/>
            <person name="Stupka E."/>
            <person name="Szustakowski J."/>
            <person name="Thierry-Mieg D."/>
            <person name="Thierry-Mieg J."/>
            <person name="Wagner L."/>
            <person name="Wallis J."/>
            <person name="Wheeler R."/>
            <person name="Williams A."/>
            <person name="Wolf Y.I."/>
            <person name="Wolfe K.H."/>
            <person name="Yang S.P."/>
            <person name="Yeh R.F."/>
            <person name="Collins F."/>
            <person name="Guyer M.S."/>
            <person name="Peterson J."/>
            <person name="Felsenfeld A."/>
            <person name="Wetterstrand K.A."/>
            <person name="Patrinos A."/>
            <person name="Morgan M.J."/>
            <person name="de Jong P."/>
            <person name="Catanese J.J."/>
            <person name="Osoegawa K."/>
            <person name="Shizuya H."/>
            <person name="Choi S."/>
            <person name="Chen Y.J."/>
        </authorList>
    </citation>
    <scope>NUCLEOTIDE SEQUENCE [LARGE SCALE GENOMIC DNA]</scope>
</reference>
<protein>
    <submittedName>
        <fullName evidence="2">Ribitol xylosyltransferase 1</fullName>
    </submittedName>
</protein>
<dbReference type="ExpressionAtlas" id="G3V1K2">
    <property type="expression patterns" value="baseline and differential"/>
</dbReference>
<dbReference type="DNASU" id="10329"/>
<reference evidence="2" key="2">
    <citation type="journal article" date="2004" name="Nature">
        <title>Finishing the euchromatic sequence of the human genome.</title>
        <authorList>
            <consortium name="International Human Genome Sequencing Consortium"/>
        </authorList>
    </citation>
    <scope>NUCLEOTIDE SEQUENCE [LARGE SCALE GENOMIC DNA]</scope>
</reference>
<name>G3V1K2_HUMAN</name>
<gene>
    <name evidence="2" type="primary">RXYLT1</name>
</gene>
<dbReference type="Ensembl" id="ENST00000537982.5">
    <property type="protein sequence ID" value="ENSP00000508810.1"/>
    <property type="gene ID" value="ENSG00000118600.13"/>
</dbReference>
<dbReference type="VEuPathDB" id="HostDB:ENSG00000118600"/>
<dbReference type="GeneTree" id="ENSGT00390000003526"/>
<evidence type="ECO:0000313" key="2">
    <source>
        <dbReference type="Ensembl" id="ENSP00000440280.2"/>
    </source>
</evidence>
<sequence>MPEICGNAPGRPQNRRKNSPLWKVKNGILGKEMKKMSNNTDLKLAFKY</sequence>
<feature type="region of interest" description="Disordered" evidence="1">
    <location>
        <begin position="1"/>
        <end position="20"/>
    </location>
</feature>